<sequence>MRKMLIAAGGMLMAMSFQASAITKACYGCNSEQMADLAYHSTKEMLQQGPLYVVDLRNGVVRKYIYMNNWTPEWNPEFDPFEEWAAEVGVEAHISAAVSEVGGWMRAASEEVLHIPPNDPSLPSDIFQAIAESHFDSQINGFINNNSTADYWNEAYDRLERISGDYFNPSALHIYVRVYFSDGTNGLYRRDKVTKKWERIEGTERDSHGNKIPLSKIQAVAQVYVFETGMREPIGGNANDDLNDMMEHLSRMGVPIIDARGGASTGRTVMICYENYCSITVIQ</sequence>
<feature type="chain" id="PRO_5047522384" evidence="1">
    <location>
        <begin position="22"/>
        <end position="283"/>
    </location>
</feature>
<keyword evidence="3" id="KW-1185">Reference proteome</keyword>
<dbReference type="Proteomes" id="UP001501083">
    <property type="component" value="Unassembled WGS sequence"/>
</dbReference>
<accession>A0ABP9LF36</accession>
<reference evidence="3" key="1">
    <citation type="journal article" date="2019" name="Int. J. Syst. Evol. Microbiol.">
        <title>The Global Catalogue of Microorganisms (GCM) 10K type strain sequencing project: providing services to taxonomists for standard genome sequencing and annotation.</title>
        <authorList>
            <consortium name="The Broad Institute Genomics Platform"/>
            <consortium name="The Broad Institute Genome Sequencing Center for Infectious Disease"/>
            <person name="Wu L."/>
            <person name="Ma J."/>
        </authorList>
    </citation>
    <scope>NUCLEOTIDE SEQUENCE [LARGE SCALE GENOMIC DNA]</scope>
    <source>
        <strain evidence="3">JCM 19212</strain>
    </source>
</reference>
<evidence type="ECO:0000313" key="3">
    <source>
        <dbReference type="Proteomes" id="UP001501083"/>
    </source>
</evidence>
<organism evidence="2 3">
    <name type="scientific">Lysobacter panacisoli</name>
    <dbReference type="NCBI Taxonomy" id="1255263"/>
    <lineage>
        <taxon>Bacteria</taxon>
        <taxon>Pseudomonadati</taxon>
        <taxon>Pseudomonadota</taxon>
        <taxon>Gammaproteobacteria</taxon>
        <taxon>Lysobacterales</taxon>
        <taxon>Lysobacteraceae</taxon>
        <taxon>Lysobacter</taxon>
    </lineage>
</organism>
<feature type="signal peptide" evidence="1">
    <location>
        <begin position="1"/>
        <end position="21"/>
    </location>
</feature>
<keyword evidence="1" id="KW-0732">Signal</keyword>
<name>A0ABP9LF36_9GAMM</name>
<protein>
    <submittedName>
        <fullName evidence="2">Uncharacterized protein</fullName>
    </submittedName>
</protein>
<evidence type="ECO:0000313" key="2">
    <source>
        <dbReference type="EMBL" id="GAA5077177.1"/>
    </source>
</evidence>
<proteinExistence type="predicted"/>
<gene>
    <name evidence="2" type="ORF">GCM10025759_22830</name>
</gene>
<dbReference type="RefSeq" id="WP_158985088.1">
    <property type="nucleotide sequence ID" value="NZ_BAABKY010000002.1"/>
</dbReference>
<comment type="caution">
    <text evidence="2">The sequence shown here is derived from an EMBL/GenBank/DDBJ whole genome shotgun (WGS) entry which is preliminary data.</text>
</comment>
<dbReference type="EMBL" id="BAABKY010000002">
    <property type="protein sequence ID" value="GAA5077177.1"/>
    <property type="molecule type" value="Genomic_DNA"/>
</dbReference>
<evidence type="ECO:0000256" key="1">
    <source>
        <dbReference type="SAM" id="SignalP"/>
    </source>
</evidence>